<feature type="region of interest" description="Disordered" evidence="1">
    <location>
        <begin position="57"/>
        <end position="88"/>
    </location>
</feature>
<dbReference type="EMBL" id="JZWV01000472">
    <property type="protein sequence ID" value="KJY31732.1"/>
    <property type="molecule type" value="Genomic_DNA"/>
</dbReference>
<dbReference type="OrthoDB" id="4230988at2"/>
<sequence>MSRPWPTGLSAADLADYRQAQAEHEALMQQVADREFQIEAGLIESYADYCFAWQREDLEPPRPPTAAPDEEAGHGAWDGFDGEDCPPF</sequence>
<dbReference type="RefSeq" id="WP_045948467.1">
    <property type="nucleotide sequence ID" value="NZ_JZWV01000472.1"/>
</dbReference>
<dbReference type="PATRIC" id="fig|68223.7.peg.8088"/>
<protein>
    <submittedName>
        <fullName evidence="2">Uncharacterized protein</fullName>
    </submittedName>
</protein>
<organism evidence="2 3">
    <name type="scientific">Streptomyces katrae</name>
    <dbReference type="NCBI Taxonomy" id="68223"/>
    <lineage>
        <taxon>Bacteria</taxon>
        <taxon>Bacillati</taxon>
        <taxon>Actinomycetota</taxon>
        <taxon>Actinomycetes</taxon>
        <taxon>Kitasatosporales</taxon>
        <taxon>Streptomycetaceae</taxon>
        <taxon>Streptomyces</taxon>
    </lineage>
</organism>
<reference evidence="2 3" key="1">
    <citation type="submission" date="2015-02" db="EMBL/GenBank/DDBJ databases">
        <authorList>
            <person name="Ju K.-S."/>
            <person name="Doroghazi J.R."/>
            <person name="Metcalf W."/>
        </authorList>
    </citation>
    <scope>NUCLEOTIDE SEQUENCE [LARGE SCALE GENOMIC DNA]</scope>
    <source>
        <strain evidence="2 3">NRRL ISP-5550</strain>
    </source>
</reference>
<name>A0A0F4JBJ1_9ACTN</name>
<evidence type="ECO:0000256" key="1">
    <source>
        <dbReference type="SAM" id="MobiDB-lite"/>
    </source>
</evidence>
<gene>
    <name evidence="2" type="ORF">VR44_17615</name>
</gene>
<dbReference type="Proteomes" id="UP000033551">
    <property type="component" value="Unassembled WGS sequence"/>
</dbReference>
<evidence type="ECO:0000313" key="3">
    <source>
        <dbReference type="Proteomes" id="UP000033551"/>
    </source>
</evidence>
<keyword evidence="3" id="KW-1185">Reference proteome</keyword>
<dbReference type="AlphaFoldDB" id="A0A0F4JBJ1"/>
<accession>A0A0F4JBJ1</accession>
<evidence type="ECO:0000313" key="2">
    <source>
        <dbReference type="EMBL" id="KJY31732.1"/>
    </source>
</evidence>
<comment type="caution">
    <text evidence="2">The sequence shown here is derived from an EMBL/GenBank/DDBJ whole genome shotgun (WGS) entry which is preliminary data.</text>
</comment>
<proteinExistence type="predicted"/>